<feature type="signal peptide" evidence="1">
    <location>
        <begin position="1"/>
        <end position="21"/>
    </location>
</feature>
<organism evidence="2">
    <name type="scientific">Roseihalotalea indica</name>
    <dbReference type="NCBI Taxonomy" id="2867963"/>
    <lineage>
        <taxon>Bacteria</taxon>
        <taxon>Pseudomonadati</taxon>
        <taxon>Bacteroidota</taxon>
        <taxon>Cytophagia</taxon>
        <taxon>Cytophagales</taxon>
        <taxon>Catalimonadaceae</taxon>
        <taxon>Roseihalotalea</taxon>
    </lineage>
</organism>
<reference evidence="2" key="2">
    <citation type="journal article" date="2024" name="Antonie Van Leeuwenhoek">
        <title>Roseihalotalea indica gen. nov., sp. nov., a halophilic Bacteroidetes from mesopelagic Southwest Indian Ocean with higher carbohydrate metabolic potential.</title>
        <authorList>
            <person name="Chen B."/>
            <person name="Zhang M."/>
            <person name="Lin D."/>
            <person name="Ye J."/>
            <person name="Tang K."/>
        </authorList>
    </citation>
    <scope>NUCLEOTIDE SEQUENCE</scope>
    <source>
        <strain evidence="2">TK19036</strain>
    </source>
</reference>
<protein>
    <recommendedName>
        <fullName evidence="3">Outer membrane protein beta-barrel domain-containing protein</fullName>
    </recommendedName>
</protein>
<gene>
    <name evidence="2" type="ORF">K4G66_16195</name>
</gene>
<name>A0AA49PZX6_9BACT</name>
<evidence type="ECO:0000313" key="2">
    <source>
        <dbReference type="EMBL" id="WKN40235.1"/>
    </source>
</evidence>
<evidence type="ECO:0000256" key="1">
    <source>
        <dbReference type="SAM" id="SignalP"/>
    </source>
</evidence>
<keyword evidence="1" id="KW-0732">Signal</keyword>
<dbReference type="AlphaFoldDB" id="A0AA49PZX6"/>
<evidence type="ECO:0008006" key="3">
    <source>
        <dbReference type="Google" id="ProtNLM"/>
    </source>
</evidence>
<proteinExistence type="predicted"/>
<accession>A0AA49PZX6</accession>
<reference evidence="2" key="1">
    <citation type="journal article" date="2023" name="Comput. Struct. Biotechnol. J.">
        <title>Discovery of a novel marine Bacteroidetes with a rich repertoire of carbohydrate-active enzymes.</title>
        <authorList>
            <person name="Chen B."/>
            <person name="Liu G."/>
            <person name="Chen Q."/>
            <person name="Wang H."/>
            <person name="Liu L."/>
            <person name="Tang K."/>
        </authorList>
    </citation>
    <scope>NUCLEOTIDE SEQUENCE</scope>
    <source>
        <strain evidence="2">TK19036</strain>
    </source>
</reference>
<feature type="chain" id="PRO_5041348559" description="Outer membrane protein beta-barrel domain-containing protein" evidence="1">
    <location>
        <begin position="22"/>
        <end position="143"/>
    </location>
</feature>
<sequence>MKHVFFLIAFALFFFSQTTQAQYLVSFGVDAYKTDNRDPFEFVDKAQFGVELNYFLIRQLSLTAGLEYWTAPERVSVIPGMRLYPIDPVFVRFRPLISGEVDYAAGVGYARKITDEWRVEVMGDYYFERGNAALRVGVGYRLK</sequence>
<dbReference type="EMBL" id="CP120682">
    <property type="protein sequence ID" value="WKN40235.1"/>
    <property type="molecule type" value="Genomic_DNA"/>
</dbReference>